<dbReference type="Gene3D" id="3.30.360.10">
    <property type="entry name" value="Dihydrodipicolinate Reductase, domain 2"/>
    <property type="match status" value="1"/>
</dbReference>
<dbReference type="EMBL" id="CP066776">
    <property type="protein sequence ID" value="QQL43996.1"/>
    <property type="molecule type" value="Genomic_DNA"/>
</dbReference>
<dbReference type="RefSeq" id="WP_164363435.1">
    <property type="nucleotide sequence ID" value="NZ_CP066776.1"/>
</dbReference>
<feature type="domain" description="GFO/IDH/MocA-like oxidoreductase" evidence="2">
    <location>
        <begin position="153"/>
        <end position="226"/>
    </location>
</feature>
<evidence type="ECO:0000313" key="3">
    <source>
        <dbReference type="EMBL" id="QQL43996.1"/>
    </source>
</evidence>
<gene>
    <name evidence="3" type="ORF">G3M56_008820</name>
</gene>
<accession>A0A6B3LB78</accession>
<dbReference type="PANTHER" id="PTHR43377">
    <property type="entry name" value="BILIVERDIN REDUCTASE A"/>
    <property type="match status" value="1"/>
</dbReference>
<dbReference type="Pfam" id="PF22725">
    <property type="entry name" value="GFO_IDH_MocA_C3"/>
    <property type="match status" value="1"/>
</dbReference>
<dbReference type="Pfam" id="PF01408">
    <property type="entry name" value="GFO_IDH_MocA"/>
    <property type="match status" value="1"/>
</dbReference>
<evidence type="ECO:0000259" key="1">
    <source>
        <dbReference type="Pfam" id="PF01408"/>
    </source>
</evidence>
<reference evidence="3 4" key="1">
    <citation type="submission" date="2020-12" db="EMBL/GenBank/DDBJ databases">
        <title>Sulforoseuscoccus oceanibium gen. nov., sp. nov., a representative of the phylum Verrucomicrobia with special cytoplasmic membrane, and proposal of Sulforoseuscoccusaceae fam. nov.</title>
        <authorList>
            <person name="Xi F."/>
        </authorList>
    </citation>
    <scope>NUCLEOTIDE SEQUENCE [LARGE SCALE GENOMIC DNA]</scope>
    <source>
        <strain evidence="3 4">T37</strain>
    </source>
</reference>
<evidence type="ECO:0000313" key="4">
    <source>
        <dbReference type="Proteomes" id="UP000475117"/>
    </source>
</evidence>
<proteinExistence type="predicted"/>
<dbReference type="Proteomes" id="UP000475117">
    <property type="component" value="Chromosome"/>
</dbReference>
<dbReference type="InterPro" id="IPR051450">
    <property type="entry name" value="Gfo/Idh/MocA_Oxidoreductases"/>
</dbReference>
<dbReference type="SUPFAM" id="SSF51735">
    <property type="entry name" value="NAD(P)-binding Rossmann-fold domains"/>
    <property type="match status" value="1"/>
</dbReference>
<dbReference type="InterPro" id="IPR055170">
    <property type="entry name" value="GFO_IDH_MocA-like_dom"/>
</dbReference>
<dbReference type="KEGG" id="soa:G3M56_008820"/>
<sequence length="311" mass="33884">MIRLGVVGVGGIGRNHARILAELDDVEVGGIYDADQERCKAVAAEFGVPALDSLEALIESVDAASVATPTIYHREVGEALLNAGKHVLIEKPIAPTLDDSRALVDLAKEKNLILQVGHIERFNPVMGELERKLSDAKFIEAHRLSPFPNRSVDIGVILDLMIHDIEIVLHLVKSPVVSIDAVGVPVLTQREDIANARLRFENGCVANITASRISPERLRKIRVFQGDGYLSLDYQAQAGEIYSKDGMEITRESVAVEKDEPLKLELAHFADCARHGRQPKVTGQEGMAALDLALEITEMVQNGGGQRILQA</sequence>
<dbReference type="InterPro" id="IPR036291">
    <property type="entry name" value="NAD(P)-bd_dom_sf"/>
</dbReference>
<organism evidence="3 4">
    <name type="scientific">Sulfuriroseicoccus oceanibius</name>
    <dbReference type="NCBI Taxonomy" id="2707525"/>
    <lineage>
        <taxon>Bacteria</taxon>
        <taxon>Pseudomonadati</taxon>
        <taxon>Verrucomicrobiota</taxon>
        <taxon>Verrucomicrobiia</taxon>
        <taxon>Verrucomicrobiales</taxon>
        <taxon>Verrucomicrobiaceae</taxon>
        <taxon>Sulfuriroseicoccus</taxon>
    </lineage>
</organism>
<dbReference type="SUPFAM" id="SSF55347">
    <property type="entry name" value="Glyceraldehyde-3-phosphate dehydrogenase-like, C-terminal domain"/>
    <property type="match status" value="1"/>
</dbReference>
<keyword evidence="4" id="KW-1185">Reference proteome</keyword>
<dbReference type="GO" id="GO:0000166">
    <property type="term" value="F:nucleotide binding"/>
    <property type="evidence" value="ECO:0007669"/>
    <property type="project" value="InterPro"/>
</dbReference>
<dbReference type="AlphaFoldDB" id="A0A6B3LB78"/>
<dbReference type="InterPro" id="IPR000683">
    <property type="entry name" value="Gfo/Idh/MocA-like_OxRdtase_N"/>
</dbReference>
<name>A0A6B3LB78_9BACT</name>
<protein>
    <submittedName>
        <fullName evidence="3">Gfo/Idh/MocA family oxidoreductase</fullName>
    </submittedName>
</protein>
<evidence type="ECO:0000259" key="2">
    <source>
        <dbReference type="Pfam" id="PF22725"/>
    </source>
</evidence>
<feature type="domain" description="Gfo/Idh/MocA-like oxidoreductase N-terminal" evidence="1">
    <location>
        <begin position="2"/>
        <end position="118"/>
    </location>
</feature>
<dbReference type="Gene3D" id="3.40.50.720">
    <property type="entry name" value="NAD(P)-binding Rossmann-like Domain"/>
    <property type="match status" value="1"/>
</dbReference>
<dbReference type="PANTHER" id="PTHR43377:SF1">
    <property type="entry name" value="BILIVERDIN REDUCTASE A"/>
    <property type="match status" value="1"/>
</dbReference>